<dbReference type="GO" id="GO:0008270">
    <property type="term" value="F:zinc ion binding"/>
    <property type="evidence" value="ECO:0007669"/>
    <property type="project" value="UniProtKB-KW"/>
</dbReference>
<dbReference type="InterPro" id="IPR003656">
    <property type="entry name" value="Znf_BED"/>
</dbReference>
<feature type="domain" description="BED-type" evidence="4">
    <location>
        <begin position="49"/>
        <end position="78"/>
    </location>
</feature>
<dbReference type="Pfam" id="PF02892">
    <property type="entry name" value="zf-BED"/>
    <property type="match status" value="1"/>
</dbReference>
<keyword evidence="2" id="KW-0863">Zinc-finger</keyword>
<gene>
    <name evidence="6" type="ORF">CHRIB12_LOCUS23495</name>
    <name evidence="5" type="ORF">CHRIB12_LOCUS318</name>
</gene>
<dbReference type="Proteomes" id="UP000684084">
    <property type="component" value="Unassembled WGS sequence"/>
</dbReference>
<keyword evidence="1" id="KW-0479">Metal-binding</keyword>
<dbReference type="AlphaFoldDB" id="A0A916EK89"/>
<name>A0A916EK89_9GLOM</name>
<evidence type="ECO:0000256" key="3">
    <source>
        <dbReference type="ARBA" id="ARBA00022833"/>
    </source>
</evidence>
<dbReference type="GO" id="GO:0003677">
    <property type="term" value="F:DNA binding"/>
    <property type="evidence" value="ECO:0007669"/>
    <property type="project" value="InterPro"/>
</dbReference>
<sequence length="93" mass="10850">MSGVFENDDNNLSDDSLASDDERIINKNCQQMFGSFFQKIQDEESWLITNYKCILCAKLYSPGNPTSTLRRHLTKKHPSHYKKPENPPNYFTF</sequence>
<keyword evidence="3" id="KW-0862">Zinc</keyword>
<evidence type="ECO:0000313" key="6">
    <source>
        <dbReference type="EMBL" id="CAB5394778.1"/>
    </source>
</evidence>
<dbReference type="OrthoDB" id="2423312at2759"/>
<comment type="caution">
    <text evidence="6">The sequence shown here is derived from an EMBL/GenBank/DDBJ whole genome shotgun (WGS) entry which is preliminary data.</text>
</comment>
<evidence type="ECO:0000256" key="2">
    <source>
        <dbReference type="ARBA" id="ARBA00022771"/>
    </source>
</evidence>
<dbReference type="EMBL" id="CAGKOT010000001">
    <property type="protein sequence ID" value="CAB5294061.1"/>
    <property type="molecule type" value="Genomic_DNA"/>
</dbReference>
<evidence type="ECO:0000259" key="4">
    <source>
        <dbReference type="Pfam" id="PF02892"/>
    </source>
</evidence>
<protein>
    <recommendedName>
        <fullName evidence="4">BED-type domain-containing protein</fullName>
    </recommendedName>
</protein>
<evidence type="ECO:0000313" key="7">
    <source>
        <dbReference type="Proteomes" id="UP000684084"/>
    </source>
</evidence>
<evidence type="ECO:0000313" key="5">
    <source>
        <dbReference type="EMBL" id="CAB5294061.1"/>
    </source>
</evidence>
<reference evidence="6" key="1">
    <citation type="submission" date="2020-05" db="EMBL/GenBank/DDBJ databases">
        <authorList>
            <person name="Rincon C."/>
            <person name="Sanders R I."/>
            <person name="Robbins C."/>
            <person name="Chaturvedi A."/>
        </authorList>
    </citation>
    <scope>NUCLEOTIDE SEQUENCE</scope>
    <source>
        <strain evidence="6">CHB12</strain>
    </source>
</reference>
<proteinExistence type="predicted"/>
<dbReference type="EMBL" id="CAGKOT010000091">
    <property type="protein sequence ID" value="CAB5394778.1"/>
    <property type="molecule type" value="Genomic_DNA"/>
</dbReference>
<organism evidence="6 7">
    <name type="scientific">Rhizophagus irregularis</name>
    <dbReference type="NCBI Taxonomy" id="588596"/>
    <lineage>
        <taxon>Eukaryota</taxon>
        <taxon>Fungi</taxon>
        <taxon>Fungi incertae sedis</taxon>
        <taxon>Mucoromycota</taxon>
        <taxon>Glomeromycotina</taxon>
        <taxon>Glomeromycetes</taxon>
        <taxon>Glomerales</taxon>
        <taxon>Glomeraceae</taxon>
        <taxon>Rhizophagus</taxon>
    </lineage>
</organism>
<evidence type="ECO:0000256" key="1">
    <source>
        <dbReference type="ARBA" id="ARBA00022723"/>
    </source>
</evidence>
<accession>A0A916EK89</accession>